<keyword evidence="2" id="KW-1185">Reference proteome</keyword>
<sequence length="152" mass="17613">MVQQLTVIHREQNINLTDKQIADRATIQSFLNCYLKETGSGRVDSRQEYPELQTRLESLQILCCYLPHQGVEVKAGLRYFSLTGRHCFEFPLYYQMAGKSELLDLDYVTLVALFSKELALANHSSGSQDELLLRVVQSCHNIEQFVRDRRRD</sequence>
<reference evidence="1 2" key="1">
    <citation type="submission" date="2021-03" db="EMBL/GenBank/DDBJ databases">
        <title>Metabolic Capacity of the Antarctic Cyanobacterium Phormidium pseudopriestleyi that Sustains Oxygenic Photosynthesis in the Presence of Hydrogen Sulfide.</title>
        <authorList>
            <person name="Lumian J.E."/>
            <person name="Jungblut A.D."/>
            <person name="Dillon M.L."/>
            <person name="Hawes I."/>
            <person name="Doran P.T."/>
            <person name="Mackey T.J."/>
            <person name="Dick G.J."/>
            <person name="Grettenberger C.L."/>
            <person name="Sumner D.Y."/>
        </authorList>
    </citation>
    <scope>NUCLEOTIDE SEQUENCE [LARGE SCALE GENOMIC DNA]</scope>
    <source>
        <strain evidence="1 2">FRX01</strain>
    </source>
</reference>
<feature type="non-terminal residue" evidence="1">
    <location>
        <position position="152"/>
    </location>
</feature>
<accession>A0ABS3FVN5</accession>
<dbReference type="Proteomes" id="UP000664844">
    <property type="component" value="Unassembled WGS sequence"/>
</dbReference>
<comment type="caution">
    <text evidence="1">The sequence shown here is derived from an EMBL/GenBank/DDBJ whole genome shotgun (WGS) entry which is preliminary data.</text>
</comment>
<dbReference type="EMBL" id="JAFLQW010000498">
    <property type="protein sequence ID" value="MBO0351118.1"/>
    <property type="molecule type" value="Genomic_DNA"/>
</dbReference>
<gene>
    <name evidence="1" type="ORF">J0895_18985</name>
</gene>
<evidence type="ECO:0000313" key="2">
    <source>
        <dbReference type="Proteomes" id="UP000664844"/>
    </source>
</evidence>
<organism evidence="1 2">
    <name type="scientific">Phormidium pseudopriestleyi FRX01</name>
    <dbReference type="NCBI Taxonomy" id="1759528"/>
    <lineage>
        <taxon>Bacteria</taxon>
        <taxon>Bacillati</taxon>
        <taxon>Cyanobacteriota</taxon>
        <taxon>Cyanophyceae</taxon>
        <taxon>Oscillatoriophycideae</taxon>
        <taxon>Oscillatoriales</taxon>
        <taxon>Oscillatoriaceae</taxon>
        <taxon>Phormidium</taxon>
    </lineage>
</organism>
<name>A0ABS3FVN5_9CYAN</name>
<proteinExistence type="predicted"/>
<evidence type="ECO:0000313" key="1">
    <source>
        <dbReference type="EMBL" id="MBO0351118.1"/>
    </source>
</evidence>
<protein>
    <submittedName>
        <fullName evidence="1">Uncharacterized protein</fullName>
    </submittedName>
</protein>